<sequence length="191" mass="21694">MVLWSLALGALLLVTVLYLCLPGHLRQRGPQEPPLDKGTVPWLGHAMAFRKNTFGFLKRMWTKHGDVFTVQLAGHYFTFVMDPLSFGPILKETQKKLDFLKYAKELVQKTFGYYTKGENKQKMLLASNKYLRGHNLEDLNEGQGPSECLLPTAGDWELRRPLERALSGHPTEQGPVRSHQTTVGSLRLDYP</sequence>
<dbReference type="EMBL" id="ABDC03000399">
    <property type="status" value="NOT_ANNOTATED_CDS"/>
    <property type="molecule type" value="Genomic_DNA"/>
</dbReference>
<dbReference type="Ensembl" id="ENSMICT00000072870.1">
    <property type="protein sequence ID" value="ENSMICP00000051072.1"/>
    <property type="gene ID" value="ENSMICG00000048947.1"/>
</dbReference>
<organism evidence="5 6">
    <name type="scientific">Microcebus murinus</name>
    <name type="common">Gray mouse lemur</name>
    <name type="synonym">Lemur murinus</name>
    <dbReference type="NCBI Taxonomy" id="30608"/>
    <lineage>
        <taxon>Eukaryota</taxon>
        <taxon>Metazoa</taxon>
        <taxon>Chordata</taxon>
        <taxon>Craniata</taxon>
        <taxon>Vertebrata</taxon>
        <taxon>Euteleostomi</taxon>
        <taxon>Mammalia</taxon>
        <taxon>Eutheria</taxon>
        <taxon>Euarchontoglires</taxon>
        <taxon>Primates</taxon>
        <taxon>Strepsirrhini</taxon>
        <taxon>Lemuriformes</taxon>
        <taxon>Cheirogaleidae</taxon>
        <taxon>Microcebus</taxon>
    </lineage>
</organism>
<dbReference type="FunFam" id="1.10.630.10:FF:000344">
    <property type="entry name" value="Cytochrome P450, family 8, subfamily B, polypeptide 1"/>
    <property type="match status" value="1"/>
</dbReference>
<feature type="region of interest" description="Disordered" evidence="3">
    <location>
        <begin position="166"/>
        <end position="191"/>
    </location>
</feature>
<dbReference type="EMBL" id="ABDC03000400">
    <property type="status" value="NOT_ANNOTATED_CDS"/>
    <property type="molecule type" value="Genomic_DNA"/>
</dbReference>
<evidence type="ECO:0000256" key="3">
    <source>
        <dbReference type="SAM" id="MobiDB-lite"/>
    </source>
</evidence>
<dbReference type="PANTHER" id="PTHR24306">
    <property type="match status" value="1"/>
</dbReference>
<dbReference type="GeneTree" id="ENSGT00940000153709"/>
<reference evidence="5" key="2">
    <citation type="submission" date="2025-08" db="UniProtKB">
        <authorList>
            <consortium name="Ensembl"/>
        </authorList>
    </citation>
    <scope>IDENTIFICATION</scope>
</reference>
<evidence type="ECO:0000256" key="2">
    <source>
        <dbReference type="ARBA" id="ARBA00023004"/>
    </source>
</evidence>
<accession>A0A8C5YI31</accession>
<dbReference type="InterPro" id="IPR002403">
    <property type="entry name" value="Cyt_P450_E_grp-IV"/>
</dbReference>
<keyword evidence="1" id="KW-0479">Metal-binding</keyword>
<protein>
    <submittedName>
        <fullName evidence="5">Uncharacterized protein</fullName>
    </submittedName>
</protein>
<keyword evidence="6" id="KW-1185">Reference proteome</keyword>
<name>A0A8C5YI31_MICMU</name>
<dbReference type="PANTHER" id="PTHR24306:SF0">
    <property type="entry name" value="7-ALPHA-HYDROXYCHOLEST-4-EN-3-ONE 12-ALPHA-HYDROXYLASE"/>
    <property type="match status" value="1"/>
</dbReference>
<feature type="chain" id="PRO_5034413841" evidence="4">
    <location>
        <begin position="23"/>
        <end position="191"/>
    </location>
</feature>
<keyword evidence="4" id="KW-0732">Signal</keyword>
<feature type="signal peptide" evidence="4">
    <location>
        <begin position="1"/>
        <end position="22"/>
    </location>
</feature>
<reference evidence="5" key="1">
    <citation type="submission" date="2016-12" db="EMBL/GenBank/DDBJ databases">
        <title>Mouse lemur reference genome and diversity panel.</title>
        <authorList>
            <person name="Harris R."/>
            <person name="Larsen P."/>
            <person name="Liu Y."/>
            <person name="Hughes D.S."/>
            <person name="Murali S."/>
            <person name="Raveendran M."/>
            <person name="Korchina V."/>
            <person name="Wang M."/>
            <person name="Jhangiani S."/>
            <person name="Bandaranaike D."/>
            <person name="Bellair M."/>
            <person name="Blankenburg K."/>
            <person name="Chao H."/>
            <person name="Dahdouli M."/>
            <person name="Dinh H."/>
            <person name="Doddapaneni H."/>
            <person name="English A."/>
            <person name="Firestine M."/>
            <person name="Gnanaolivu R."/>
            <person name="Gross S."/>
            <person name="Hernandez B."/>
            <person name="Javaid M."/>
            <person name="Jayaseelan J."/>
            <person name="Jones J."/>
            <person name="Khan Z."/>
            <person name="Kovar C."/>
            <person name="Kurapati P."/>
            <person name="Le B."/>
            <person name="Lee S."/>
            <person name="Li M."/>
            <person name="Mathew T."/>
            <person name="Narasimhan A."/>
            <person name="Ngo D."/>
            <person name="Nguyen L."/>
            <person name="Okwuonu G."/>
            <person name="Ongeri F."/>
            <person name="Osuji N."/>
            <person name="Pu L.-L."/>
            <person name="Puazo M."/>
            <person name="Quiroz J."/>
            <person name="Raj R."/>
            <person name="Rajbhandari K."/>
            <person name="Reid J.G."/>
            <person name="Santibanez J."/>
            <person name="Sexton D."/>
            <person name="Skinner E."/>
            <person name="Vee V."/>
            <person name="Weissenberger G."/>
            <person name="Wu Y."/>
            <person name="Xin Y."/>
            <person name="Han Y."/>
            <person name="Campbell C."/>
            <person name="Brown A."/>
            <person name="Sullivan B."/>
            <person name="Shelton J."/>
            <person name="Brown S."/>
            <person name="Dudchenko O."/>
            <person name="Machol I."/>
            <person name="Durand N."/>
            <person name="Shamim M."/>
            <person name="Lieberman A."/>
            <person name="Muzny D.M."/>
            <person name="Richards S."/>
            <person name="Yoder A."/>
            <person name="Worley K.C."/>
            <person name="Rogers J."/>
            <person name="Gibbs R.A."/>
        </authorList>
    </citation>
    <scope>NUCLEOTIDE SEQUENCE [LARGE SCALE GENOMIC DNA]</scope>
</reference>
<evidence type="ECO:0000313" key="5">
    <source>
        <dbReference type="Ensembl" id="ENSMICP00000051072.1"/>
    </source>
</evidence>
<evidence type="ECO:0000313" key="6">
    <source>
        <dbReference type="Proteomes" id="UP000694394"/>
    </source>
</evidence>
<keyword evidence="2" id="KW-0408">Iron</keyword>
<dbReference type="SUPFAM" id="SSF48264">
    <property type="entry name" value="Cytochrome P450"/>
    <property type="match status" value="1"/>
</dbReference>
<dbReference type="GO" id="GO:0008397">
    <property type="term" value="F:sterol 12-alpha-hydroxylase activity"/>
    <property type="evidence" value="ECO:0007669"/>
    <property type="project" value="TreeGrafter"/>
</dbReference>
<dbReference type="GO" id="GO:0005506">
    <property type="term" value="F:iron ion binding"/>
    <property type="evidence" value="ECO:0007669"/>
    <property type="project" value="InterPro"/>
</dbReference>
<dbReference type="GO" id="GO:0020037">
    <property type="term" value="F:heme binding"/>
    <property type="evidence" value="ECO:0007669"/>
    <property type="project" value="InterPro"/>
</dbReference>
<dbReference type="Proteomes" id="UP000694394">
    <property type="component" value="Chromosome 1"/>
</dbReference>
<dbReference type="InterPro" id="IPR036396">
    <property type="entry name" value="Cyt_P450_sf"/>
</dbReference>
<evidence type="ECO:0000256" key="1">
    <source>
        <dbReference type="ARBA" id="ARBA00022723"/>
    </source>
</evidence>
<dbReference type="AlphaFoldDB" id="A0A8C5YI31"/>
<dbReference type="PRINTS" id="PR00465">
    <property type="entry name" value="EP450IV"/>
</dbReference>
<dbReference type="Gene3D" id="1.10.630.10">
    <property type="entry name" value="Cytochrome P450"/>
    <property type="match status" value="1"/>
</dbReference>
<proteinExistence type="predicted"/>
<reference evidence="5" key="3">
    <citation type="submission" date="2025-09" db="UniProtKB">
        <authorList>
            <consortium name="Ensembl"/>
        </authorList>
    </citation>
    <scope>IDENTIFICATION</scope>
</reference>
<evidence type="ECO:0000256" key="4">
    <source>
        <dbReference type="SAM" id="SignalP"/>
    </source>
</evidence>